<keyword evidence="3" id="KW-1185">Reference proteome</keyword>
<dbReference type="Proteomes" id="UP000595140">
    <property type="component" value="Unassembled WGS sequence"/>
</dbReference>
<evidence type="ECO:0000259" key="1">
    <source>
        <dbReference type="Pfam" id="PF13456"/>
    </source>
</evidence>
<dbReference type="InterPro" id="IPR036397">
    <property type="entry name" value="RNaseH_sf"/>
</dbReference>
<accession>A0A484MZU2</accession>
<proteinExistence type="predicted"/>
<evidence type="ECO:0000313" key="3">
    <source>
        <dbReference type="Proteomes" id="UP000595140"/>
    </source>
</evidence>
<gene>
    <name evidence="2" type="ORF">CCAM_LOCUS36337</name>
</gene>
<dbReference type="EMBL" id="OOIL02005377">
    <property type="protein sequence ID" value="VFQ94561.1"/>
    <property type="molecule type" value="Genomic_DNA"/>
</dbReference>
<dbReference type="OrthoDB" id="1650227at2759"/>
<name>A0A484MZU2_9ASTE</name>
<dbReference type="InterPro" id="IPR012337">
    <property type="entry name" value="RNaseH-like_sf"/>
</dbReference>
<dbReference type="InterPro" id="IPR044730">
    <property type="entry name" value="RNase_H-like_dom_plant"/>
</dbReference>
<dbReference type="GO" id="GO:0003676">
    <property type="term" value="F:nucleic acid binding"/>
    <property type="evidence" value="ECO:0007669"/>
    <property type="project" value="InterPro"/>
</dbReference>
<dbReference type="SUPFAM" id="SSF53098">
    <property type="entry name" value="Ribonuclease H-like"/>
    <property type="match status" value="1"/>
</dbReference>
<dbReference type="PANTHER" id="PTHR47723:SF24">
    <property type="entry name" value="RNASE H TYPE-1 DOMAIN-CONTAINING PROTEIN"/>
    <property type="match status" value="1"/>
</dbReference>
<dbReference type="InterPro" id="IPR053151">
    <property type="entry name" value="RNase_H-like"/>
</dbReference>
<dbReference type="PANTHER" id="PTHR47723">
    <property type="entry name" value="OS05G0353850 PROTEIN"/>
    <property type="match status" value="1"/>
</dbReference>
<dbReference type="CDD" id="cd06222">
    <property type="entry name" value="RNase_H_like"/>
    <property type="match status" value="1"/>
</dbReference>
<protein>
    <recommendedName>
        <fullName evidence="1">RNase H type-1 domain-containing protein</fullName>
    </recommendedName>
</protein>
<dbReference type="AlphaFoldDB" id="A0A484MZU2"/>
<evidence type="ECO:0000313" key="2">
    <source>
        <dbReference type="EMBL" id="VFQ94561.1"/>
    </source>
</evidence>
<sequence length="290" mass="32186">MSKLLKTLKKGFSSLGASSSNSNSKFPKGAGDFEDYFKTEIKPLLIERYSKYPQPPSYVLPKDSFVQGYLRCPPKYRTFLLDALERKLMAVEDDGGSLPWNPQSIPKTRGPTKVMVSIPRRIEDGWKVIHVDYAYCPSNGGGIGAVIFDSPATPGCIPDHICQHSSTSPSDVVLGEGEAFIEALLKARADGARKVWCVSDCNAIVDYINGNRQAPEKHLETVLNINALLERFEDFEVVHLYRERNSAADWLAVAGRNRGGLSKVSGEEIEEYNHLVASLMAQEPCFPIRF</sequence>
<reference evidence="2 3" key="1">
    <citation type="submission" date="2018-04" db="EMBL/GenBank/DDBJ databases">
        <authorList>
            <person name="Vogel A."/>
        </authorList>
    </citation>
    <scope>NUCLEOTIDE SEQUENCE [LARGE SCALE GENOMIC DNA]</scope>
</reference>
<organism evidence="2 3">
    <name type="scientific">Cuscuta campestris</name>
    <dbReference type="NCBI Taxonomy" id="132261"/>
    <lineage>
        <taxon>Eukaryota</taxon>
        <taxon>Viridiplantae</taxon>
        <taxon>Streptophyta</taxon>
        <taxon>Embryophyta</taxon>
        <taxon>Tracheophyta</taxon>
        <taxon>Spermatophyta</taxon>
        <taxon>Magnoliopsida</taxon>
        <taxon>eudicotyledons</taxon>
        <taxon>Gunneridae</taxon>
        <taxon>Pentapetalae</taxon>
        <taxon>asterids</taxon>
        <taxon>lamiids</taxon>
        <taxon>Solanales</taxon>
        <taxon>Convolvulaceae</taxon>
        <taxon>Cuscuteae</taxon>
        <taxon>Cuscuta</taxon>
        <taxon>Cuscuta subgen. Grammica</taxon>
        <taxon>Cuscuta sect. Cleistogrammica</taxon>
    </lineage>
</organism>
<dbReference type="InterPro" id="IPR002156">
    <property type="entry name" value="RNaseH_domain"/>
</dbReference>
<dbReference type="Pfam" id="PF13456">
    <property type="entry name" value="RVT_3"/>
    <property type="match status" value="1"/>
</dbReference>
<feature type="domain" description="RNase H type-1" evidence="1">
    <location>
        <begin position="137"/>
        <end position="252"/>
    </location>
</feature>
<dbReference type="Gene3D" id="3.30.420.10">
    <property type="entry name" value="Ribonuclease H-like superfamily/Ribonuclease H"/>
    <property type="match status" value="1"/>
</dbReference>
<dbReference type="GO" id="GO:0004523">
    <property type="term" value="F:RNA-DNA hybrid ribonuclease activity"/>
    <property type="evidence" value="ECO:0007669"/>
    <property type="project" value="InterPro"/>
</dbReference>